<gene>
    <name evidence="1" type="ORF">GMARGA_LOCUS17740</name>
</gene>
<accession>A0ABN7VEV1</accession>
<evidence type="ECO:0000313" key="1">
    <source>
        <dbReference type="EMBL" id="CAG8763392.1"/>
    </source>
</evidence>
<dbReference type="Proteomes" id="UP000789901">
    <property type="component" value="Unassembled WGS sequence"/>
</dbReference>
<name>A0ABN7VEV1_GIGMA</name>
<protein>
    <submittedName>
        <fullName evidence="1">19379_t:CDS:1</fullName>
    </submittedName>
</protein>
<dbReference type="EMBL" id="CAJVQB010013630">
    <property type="protein sequence ID" value="CAG8763392.1"/>
    <property type="molecule type" value="Genomic_DNA"/>
</dbReference>
<evidence type="ECO:0000313" key="2">
    <source>
        <dbReference type="Proteomes" id="UP000789901"/>
    </source>
</evidence>
<feature type="non-terminal residue" evidence="1">
    <location>
        <position position="1"/>
    </location>
</feature>
<keyword evidence="2" id="KW-1185">Reference proteome</keyword>
<sequence length="128" mass="15591">KLEKVKPMQRHRYEMGHNRKIYKRVGKLVFPKKEKDTRNSSNRRRGLRIMEIAQSSQKINSIFQKKMIDSLLKYLYRKIMIDKVVIVEEEDKFLKLVYKDKEVLEVVKTHFEKQFHKRNSLEDKIPTK</sequence>
<organism evidence="1 2">
    <name type="scientific">Gigaspora margarita</name>
    <dbReference type="NCBI Taxonomy" id="4874"/>
    <lineage>
        <taxon>Eukaryota</taxon>
        <taxon>Fungi</taxon>
        <taxon>Fungi incertae sedis</taxon>
        <taxon>Mucoromycota</taxon>
        <taxon>Glomeromycotina</taxon>
        <taxon>Glomeromycetes</taxon>
        <taxon>Diversisporales</taxon>
        <taxon>Gigasporaceae</taxon>
        <taxon>Gigaspora</taxon>
    </lineage>
</organism>
<reference evidence="1 2" key="1">
    <citation type="submission" date="2021-06" db="EMBL/GenBank/DDBJ databases">
        <authorList>
            <person name="Kallberg Y."/>
            <person name="Tangrot J."/>
            <person name="Rosling A."/>
        </authorList>
    </citation>
    <scope>NUCLEOTIDE SEQUENCE [LARGE SCALE GENOMIC DNA]</scope>
    <source>
        <strain evidence="1 2">120-4 pot B 10/14</strain>
    </source>
</reference>
<comment type="caution">
    <text evidence="1">The sequence shown here is derived from an EMBL/GenBank/DDBJ whole genome shotgun (WGS) entry which is preliminary data.</text>
</comment>
<proteinExistence type="predicted"/>